<keyword evidence="2" id="KW-1185">Reference proteome</keyword>
<protein>
    <submittedName>
        <fullName evidence="1">Uncharacterized protein</fullName>
    </submittedName>
</protein>
<accession>A0A8H3X809</accession>
<evidence type="ECO:0000313" key="2">
    <source>
        <dbReference type="Proteomes" id="UP000439903"/>
    </source>
</evidence>
<sequence>MDLQNSPRIKISNDYDIVPESSRSCNILRRFAYAQSRFFESTFLYGSSFIKRENLGLVDDLGVSLSLIDCSRNENLNPIYQYIPICKYIIYKIYYRYP</sequence>
<dbReference type="EMBL" id="WTPW01001582">
    <property type="protein sequence ID" value="KAF0427760.1"/>
    <property type="molecule type" value="Genomic_DNA"/>
</dbReference>
<organism evidence="1 2">
    <name type="scientific">Gigaspora margarita</name>
    <dbReference type="NCBI Taxonomy" id="4874"/>
    <lineage>
        <taxon>Eukaryota</taxon>
        <taxon>Fungi</taxon>
        <taxon>Fungi incertae sedis</taxon>
        <taxon>Mucoromycota</taxon>
        <taxon>Glomeromycotina</taxon>
        <taxon>Glomeromycetes</taxon>
        <taxon>Diversisporales</taxon>
        <taxon>Gigasporaceae</taxon>
        <taxon>Gigaspora</taxon>
    </lineage>
</organism>
<dbReference type="AlphaFoldDB" id="A0A8H3X809"/>
<evidence type="ECO:0000313" key="1">
    <source>
        <dbReference type="EMBL" id="KAF0427760.1"/>
    </source>
</evidence>
<gene>
    <name evidence="1" type="ORF">F8M41_005978</name>
</gene>
<comment type="caution">
    <text evidence="1">The sequence shown here is derived from an EMBL/GenBank/DDBJ whole genome shotgun (WGS) entry which is preliminary data.</text>
</comment>
<dbReference type="Proteomes" id="UP000439903">
    <property type="component" value="Unassembled WGS sequence"/>
</dbReference>
<reference evidence="1 2" key="1">
    <citation type="journal article" date="2019" name="Environ. Microbiol.">
        <title>At the nexus of three kingdoms: the genome of the mycorrhizal fungus Gigaspora margarita provides insights into plant, endobacterial and fungal interactions.</title>
        <authorList>
            <person name="Venice F."/>
            <person name="Ghignone S."/>
            <person name="Salvioli di Fossalunga A."/>
            <person name="Amselem J."/>
            <person name="Novero M."/>
            <person name="Xianan X."/>
            <person name="Sedzielewska Toro K."/>
            <person name="Morin E."/>
            <person name="Lipzen A."/>
            <person name="Grigoriev I.V."/>
            <person name="Henrissat B."/>
            <person name="Martin F.M."/>
            <person name="Bonfante P."/>
        </authorList>
    </citation>
    <scope>NUCLEOTIDE SEQUENCE [LARGE SCALE GENOMIC DNA]</scope>
    <source>
        <strain evidence="1 2">BEG34</strain>
    </source>
</reference>
<proteinExistence type="predicted"/>
<name>A0A8H3X809_GIGMA</name>